<evidence type="ECO:0000313" key="2">
    <source>
        <dbReference type="EMBL" id="EXJ68610.1"/>
    </source>
</evidence>
<gene>
    <name evidence="2" type="ORF">A1O5_08404</name>
</gene>
<evidence type="ECO:0000313" key="3">
    <source>
        <dbReference type="Proteomes" id="UP000019471"/>
    </source>
</evidence>
<dbReference type="EMBL" id="AMGX01000013">
    <property type="protein sequence ID" value="EXJ68610.1"/>
    <property type="molecule type" value="Genomic_DNA"/>
</dbReference>
<organism evidence="2 3">
    <name type="scientific">Cladophialophora psammophila CBS 110553</name>
    <dbReference type="NCBI Taxonomy" id="1182543"/>
    <lineage>
        <taxon>Eukaryota</taxon>
        <taxon>Fungi</taxon>
        <taxon>Dikarya</taxon>
        <taxon>Ascomycota</taxon>
        <taxon>Pezizomycotina</taxon>
        <taxon>Eurotiomycetes</taxon>
        <taxon>Chaetothyriomycetidae</taxon>
        <taxon>Chaetothyriales</taxon>
        <taxon>Herpotrichiellaceae</taxon>
        <taxon>Cladophialophora</taxon>
    </lineage>
</organism>
<accession>W9WU91</accession>
<dbReference type="Proteomes" id="UP000019471">
    <property type="component" value="Unassembled WGS sequence"/>
</dbReference>
<dbReference type="HOGENOM" id="CLU_1758620_0_0_1"/>
<evidence type="ECO:0000259" key="1">
    <source>
        <dbReference type="PROSITE" id="PS50053"/>
    </source>
</evidence>
<dbReference type="SUPFAM" id="SSF54236">
    <property type="entry name" value="Ubiquitin-like"/>
    <property type="match status" value="1"/>
</dbReference>
<dbReference type="AlphaFoldDB" id="W9WU91"/>
<dbReference type="RefSeq" id="XP_007747176.1">
    <property type="nucleotide sequence ID" value="XM_007748986.1"/>
</dbReference>
<reference evidence="2 3" key="1">
    <citation type="submission" date="2013-03" db="EMBL/GenBank/DDBJ databases">
        <title>The Genome Sequence of Cladophialophora psammophila CBS 110553.</title>
        <authorList>
            <consortium name="The Broad Institute Genomics Platform"/>
            <person name="Cuomo C."/>
            <person name="de Hoog S."/>
            <person name="Gorbushina A."/>
            <person name="Walker B."/>
            <person name="Young S.K."/>
            <person name="Zeng Q."/>
            <person name="Gargeya S."/>
            <person name="Fitzgerald M."/>
            <person name="Haas B."/>
            <person name="Abouelleil A."/>
            <person name="Allen A.W."/>
            <person name="Alvarado L."/>
            <person name="Arachchi H.M."/>
            <person name="Berlin A.M."/>
            <person name="Chapman S.B."/>
            <person name="Gainer-Dewar J."/>
            <person name="Goldberg J."/>
            <person name="Griggs A."/>
            <person name="Gujja S."/>
            <person name="Hansen M."/>
            <person name="Howarth C."/>
            <person name="Imamovic A."/>
            <person name="Ireland A."/>
            <person name="Larimer J."/>
            <person name="McCowan C."/>
            <person name="Murphy C."/>
            <person name="Pearson M."/>
            <person name="Poon T.W."/>
            <person name="Priest M."/>
            <person name="Roberts A."/>
            <person name="Saif S."/>
            <person name="Shea T."/>
            <person name="Sisk P."/>
            <person name="Sykes S."/>
            <person name="Wortman J."/>
            <person name="Nusbaum C."/>
            <person name="Birren B."/>
        </authorList>
    </citation>
    <scope>NUCLEOTIDE SEQUENCE [LARGE SCALE GENOMIC DNA]</scope>
    <source>
        <strain evidence="2 3">CBS 110553</strain>
    </source>
</reference>
<dbReference type="PROSITE" id="PS50053">
    <property type="entry name" value="UBIQUITIN_2"/>
    <property type="match status" value="1"/>
</dbReference>
<dbReference type="InterPro" id="IPR029071">
    <property type="entry name" value="Ubiquitin-like_domsf"/>
</dbReference>
<keyword evidence="3" id="KW-1185">Reference proteome</keyword>
<dbReference type="CDD" id="cd17039">
    <property type="entry name" value="Ubl_ubiquitin_like"/>
    <property type="match status" value="1"/>
</dbReference>
<comment type="caution">
    <text evidence="2">The sequence shown here is derived from an EMBL/GenBank/DDBJ whole genome shotgun (WGS) entry which is preliminary data.</text>
</comment>
<dbReference type="Gene3D" id="3.10.20.90">
    <property type="entry name" value="Phosphatidylinositol 3-kinase Catalytic Subunit, Chain A, domain 1"/>
    <property type="match status" value="1"/>
</dbReference>
<protein>
    <recommendedName>
        <fullName evidence="1">Ubiquitin-like domain-containing protein</fullName>
    </recommendedName>
</protein>
<proteinExistence type="predicted"/>
<dbReference type="InterPro" id="IPR000626">
    <property type="entry name" value="Ubiquitin-like_dom"/>
</dbReference>
<name>W9WU91_9EURO</name>
<dbReference type="GeneID" id="19193103"/>
<sequence>MVKEVDHTAVFQYGSNVIVGMNADATVRELRSQLEDLMGKSSATYLIGFMGSILQDEARVFDNSKAFYGLDKKSTVYVQHFSIFDDVRITIQVRDDNGRLYFKATTRTQFGKVCKAYCDKRVKDHRKIRFLHKGQKNLRRYAVPICWH</sequence>
<feature type="domain" description="Ubiquitin-like" evidence="1">
    <location>
        <begin position="1"/>
        <end position="78"/>
    </location>
</feature>